<dbReference type="Pfam" id="PF02575">
    <property type="entry name" value="YbaB_DNA_bd"/>
    <property type="match status" value="1"/>
</dbReference>
<reference evidence="1 2" key="1">
    <citation type="submission" date="2023-11" db="EMBL/GenBank/DDBJ databases">
        <authorList>
            <person name="Val-Calvo J."/>
            <person name="Scortti M."/>
            <person name="Vazquez-Boland J."/>
        </authorList>
    </citation>
    <scope>NUCLEOTIDE SEQUENCE [LARGE SCALE GENOMIC DNA]</scope>
    <source>
        <strain evidence="1 2">PAM 2766</strain>
    </source>
</reference>
<comment type="caution">
    <text evidence="1">The sequence shown here is derived from an EMBL/GenBank/DDBJ whole genome shotgun (WGS) entry which is preliminary data.</text>
</comment>
<dbReference type="Gene3D" id="3.30.1310.10">
    <property type="entry name" value="Nucleoid-associated protein YbaB-like domain"/>
    <property type="match status" value="1"/>
</dbReference>
<gene>
    <name evidence="1" type="ORF">ABEU20_003481</name>
</gene>
<accession>A0ABW9FJL8</accession>
<evidence type="ECO:0000313" key="1">
    <source>
        <dbReference type="EMBL" id="MFM1724886.1"/>
    </source>
</evidence>
<proteinExistence type="predicted"/>
<evidence type="ECO:0000313" key="2">
    <source>
        <dbReference type="Proteomes" id="UP001629745"/>
    </source>
</evidence>
<dbReference type="Proteomes" id="UP001629745">
    <property type="component" value="Unassembled WGS sequence"/>
</dbReference>
<keyword evidence="2" id="KW-1185">Reference proteome</keyword>
<dbReference type="InterPro" id="IPR004401">
    <property type="entry name" value="YbaB/EbfC"/>
</dbReference>
<organism evidence="1 2">
    <name type="scientific">Rhodococcus parequi</name>
    <dbReference type="NCBI Taxonomy" id="3137122"/>
    <lineage>
        <taxon>Bacteria</taxon>
        <taxon>Bacillati</taxon>
        <taxon>Actinomycetota</taxon>
        <taxon>Actinomycetes</taxon>
        <taxon>Mycobacteriales</taxon>
        <taxon>Nocardiaceae</taxon>
        <taxon>Rhodococcus</taxon>
    </lineage>
</organism>
<sequence>MSGRDMDALVERATARLDLLDGALSALHAVRAEAVSDDGRVRVEVDGNGSPTGLWLSDSLQDLDAAVLARAVTHTAHLAAAAAAEERNRITSELFDTFETR</sequence>
<dbReference type="EMBL" id="JBDLNV010000005">
    <property type="protein sequence ID" value="MFM1724886.1"/>
    <property type="molecule type" value="Genomic_DNA"/>
</dbReference>
<dbReference type="SUPFAM" id="SSF82607">
    <property type="entry name" value="YbaB-like"/>
    <property type="match status" value="1"/>
</dbReference>
<dbReference type="InterPro" id="IPR036894">
    <property type="entry name" value="YbaB-like_sf"/>
</dbReference>
<dbReference type="RefSeq" id="WP_420165381.1">
    <property type="nucleotide sequence ID" value="NZ_JBDLNV010000005.1"/>
</dbReference>
<name>A0ABW9FJL8_9NOCA</name>
<protein>
    <submittedName>
        <fullName evidence="1">YbaB/EbfC family nucleoid-associated protein</fullName>
    </submittedName>
</protein>